<dbReference type="CDD" id="cd07990">
    <property type="entry name" value="LPLAT_LCLAT1-like"/>
    <property type="match status" value="1"/>
</dbReference>
<accession>A0A0V0J3Z4</accession>
<dbReference type="InterPro" id="IPR002123">
    <property type="entry name" value="Plipid/glycerol_acylTrfase"/>
</dbReference>
<keyword evidence="4" id="KW-1133">Transmembrane helix</keyword>
<evidence type="ECO:0000256" key="4">
    <source>
        <dbReference type="SAM" id="Phobius"/>
    </source>
</evidence>
<evidence type="ECO:0000313" key="6">
    <source>
        <dbReference type="EMBL" id="JAP60491.1"/>
    </source>
</evidence>
<dbReference type="PANTHER" id="PTHR10983:SF16">
    <property type="entry name" value="LYSOCARDIOLIPIN ACYLTRANSFERASE 1"/>
    <property type="match status" value="1"/>
</dbReference>
<evidence type="ECO:0000256" key="2">
    <source>
        <dbReference type="ARBA" id="ARBA00022679"/>
    </source>
</evidence>
<proteinExistence type="inferred from homology"/>
<keyword evidence="3 6" id="KW-0012">Acyltransferase</keyword>
<protein>
    <submittedName>
        <fullName evidence="6">Lysocardiolipin acyltransferase 1</fullName>
    </submittedName>
</protein>
<dbReference type="GO" id="GO:0036149">
    <property type="term" value="P:phosphatidylinositol acyl-chain remodeling"/>
    <property type="evidence" value="ECO:0007669"/>
    <property type="project" value="TreeGrafter"/>
</dbReference>
<feature type="domain" description="Phospholipid/glycerol acyltransferase" evidence="5">
    <location>
        <begin position="145"/>
        <end position="264"/>
    </location>
</feature>
<keyword evidence="4" id="KW-0472">Membrane</keyword>
<dbReference type="GO" id="GO:0016746">
    <property type="term" value="F:acyltransferase activity"/>
    <property type="evidence" value="ECO:0007669"/>
    <property type="project" value="UniProtKB-KW"/>
</dbReference>
<dbReference type="AlphaFoldDB" id="A0A0V0J3Z4"/>
<organism evidence="6">
    <name type="scientific">Schistocephalus solidus</name>
    <name type="common">Tapeworm</name>
    <dbReference type="NCBI Taxonomy" id="70667"/>
    <lineage>
        <taxon>Eukaryota</taxon>
        <taxon>Metazoa</taxon>
        <taxon>Spiralia</taxon>
        <taxon>Lophotrochozoa</taxon>
        <taxon>Platyhelminthes</taxon>
        <taxon>Cestoda</taxon>
        <taxon>Eucestoda</taxon>
        <taxon>Diphyllobothriidea</taxon>
        <taxon>Diphyllobothriidae</taxon>
        <taxon>Schistocephalus</taxon>
    </lineage>
</organism>
<feature type="transmembrane region" description="Helical" evidence="4">
    <location>
        <begin position="387"/>
        <end position="409"/>
    </location>
</feature>
<dbReference type="SUPFAM" id="SSF69593">
    <property type="entry name" value="Glycerol-3-phosphate (1)-acyltransferase"/>
    <property type="match status" value="1"/>
</dbReference>
<gene>
    <name evidence="6" type="primary">LCLT1</name>
    <name evidence="6" type="ORF">TR114507</name>
</gene>
<evidence type="ECO:0000259" key="5">
    <source>
        <dbReference type="SMART" id="SM00563"/>
    </source>
</evidence>
<keyword evidence="2 6" id="KW-0808">Transferase</keyword>
<evidence type="ECO:0000256" key="3">
    <source>
        <dbReference type="ARBA" id="ARBA00023315"/>
    </source>
</evidence>
<dbReference type="InterPro" id="IPR032098">
    <property type="entry name" value="Acyltransf_C"/>
</dbReference>
<feature type="non-terminal residue" evidence="6">
    <location>
        <position position="1"/>
    </location>
</feature>
<dbReference type="PANTHER" id="PTHR10983">
    <property type="entry name" value="1-ACYLGLYCEROL-3-PHOSPHATE ACYLTRANSFERASE-RELATED"/>
    <property type="match status" value="1"/>
</dbReference>
<dbReference type="EMBL" id="GEEE01002734">
    <property type="protein sequence ID" value="JAP60491.1"/>
    <property type="molecule type" value="Transcribed_RNA"/>
</dbReference>
<feature type="transmembrane region" description="Helical" evidence="4">
    <location>
        <begin position="66"/>
        <end position="92"/>
    </location>
</feature>
<sequence>PFNGPYLTRCMASSELNNGHLLTPEADSADAIPQQMAGLEPVQRVPAKVNPVATARSKKSQCARTMLSACLLVSSAYFGAVFFHGACIPLAFLAPPVFSFLVSSFVHLWTKLVEVIFSGILRVQVRQFGDAFVEPFSEPRTAGSSITLLNHRTRLDWIYIWCLGTFPHYVKIVLKAELGRLPGVGWAMQMANFIFLKRKIANDEKHMKDVVDYLLRLDGQVHVLMFPEGTNLCPESIASSDSYARKMGRPLLRYTLHPRVTGFQHFVKNIGSRLSYVYDVTVAYPFAMPENELSLFLGNAPQEVHYYVRRWPISSIIGRSAGDSCPNDESTATALGAWLNERWLEKEQLLKEYYLKPPAERQFPDEVVREGALIDAPSHQPWGPGAVLVLLFWILFSLFCITLLCVSWPARLFALAVNIFYIVVNVQTGISEWVLQKANEVEKRKQLATATAAVKKDD</sequence>
<reference evidence="6" key="1">
    <citation type="submission" date="2016-01" db="EMBL/GenBank/DDBJ databases">
        <title>Reference transcriptome for the parasite Schistocephalus solidus: insights into the molecular evolution of parasitism.</title>
        <authorList>
            <person name="Hebert F.O."/>
            <person name="Grambauer S."/>
            <person name="Barber I."/>
            <person name="Landry C.R."/>
            <person name="Aubin-Horth N."/>
        </authorList>
    </citation>
    <scope>NUCLEOTIDE SEQUENCE</scope>
</reference>
<feature type="transmembrane region" description="Helical" evidence="4">
    <location>
        <begin position="98"/>
        <end position="117"/>
    </location>
</feature>
<comment type="similarity">
    <text evidence="1">Belongs to the 1-acyl-sn-glycerol-3-phosphate acyltransferase family.</text>
</comment>
<keyword evidence="4" id="KW-0812">Transmembrane</keyword>
<feature type="transmembrane region" description="Helical" evidence="4">
    <location>
        <begin position="415"/>
        <end position="435"/>
    </location>
</feature>
<evidence type="ECO:0000256" key="1">
    <source>
        <dbReference type="ARBA" id="ARBA00008655"/>
    </source>
</evidence>
<dbReference type="SMART" id="SM00563">
    <property type="entry name" value="PlsC"/>
    <property type="match status" value="1"/>
</dbReference>
<name>A0A0V0J3Z4_SCHSO</name>
<dbReference type="Pfam" id="PF16076">
    <property type="entry name" value="Acyltransf_C"/>
    <property type="match status" value="1"/>
</dbReference>
<dbReference type="GO" id="GO:0005783">
    <property type="term" value="C:endoplasmic reticulum"/>
    <property type="evidence" value="ECO:0007669"/>
    <property type="project" value="TreeGrafter"/>
</dbReference>
<dbReference type="Pfam" id="PF01553">
    <property type="entry name" value="Acyltransferase"/>
    <property type="match status" value="1"/>
</dbReference>